<sequence>MIQSLTKAQNQVDLIRDQDWTRADMLRSSQWQLTIPAVVFQEFHRASADPSAGLQHLDQLARTIQQELFDGSGIVLLRGVPLNFSELVCRNFYLALGQRIGKPIDRYGLVYDVTDLGRSYQTSRIPISQTNAETSFHTDSSAIDCLPDVVGLMCLRPALSGGESQVVSVPAVYQRLAASDPKVISLLHQDYIRDIVTPGSVFSLENLRKNQFPIFSHQGRRGLTFRYMRYWIERGHQKAGALLDAAQTAAFDALDRTLCAEDLVLQFKLEARDILWVNNFKVAHNRTNYQDYAEPDQKRLLLRMWLEQV</sequence>
<dbReference type="Gene3D" id="3.60.130.10">
    <property type="entry name" value="Clavaminate synthase-like"/>
    <property type="match status" value="1"/>
</dbReference>
<evidence type="ECO:0000256" key="2">
    <source>
        <dbReference type="ARBA" id="ARBA00023002"/>
    </source>
</evidence>
<accession>A0A1Z4JNI0</accession>
<dbReference type="InterPro" id="IPR042098">
    <property type="entry name" value="TauD-like_sf"/>
</dbReference>
<comment type="cofactor">
    <cofactor evidence="1">
        <name>Fe(2+)</name>
        <dbReference type="ChEBI" id="CHEBI:29033"/>
    </cofactor>
</comment>
<dbReference type="InterPro" id="IPR003819">
    <property type="entry name" value="TauD/TfdA-like"/>
</dbReference>
<evidence type="ECO:0000259" key="4">
    <source>
        <dbReference type="Pfam" id="PF02668"/>
    </source>
</evidence>
<dbReference type="EMBL" id="AP018203">
    <property type="protein sequence ID" value="BAY58325.1"/>
    <property type="molecule type" value="Genomic_DNA"/>
</dbReference>
<dbReference type="PANTHER" id="PTHR10696">
    <property type="entry name" value="GAMMA-BUTYROBETAINE HYDROXYLASE-RELATED"/>
    <property type="match status" value="1"/>
</dbReference>
<keyword evidence="3" id="KW-0045">Antibiotic biosynthesis</keyword>
<dbReference type="Proteomes" id="UP000217895">
    <property type="component" value="Chromosome"/>
</dbReference>
<gene>
    <name evidence="5" type="ORF">NIES2135_51980</name>
</gene>
<feature type="domain" description="TauD/TfdA-like" evidence="4">
    <location>
        <begin position="56"/>
        <end position="305"/>
    </location>
</feature>
<protein>
    <recommendedName>
        <fullName evidence="4">TauD/TfdA-like domain-containing protein</fullName>
    </recommendedName>
</protein>
<keyword evidence="2" id="KW-0560">Oxidoreductase</keyword>
<name>A0A1Z4JNI0_LEPBY</name>
<proteinExistence type="predicted"/>
<dbReference type="InterPro" id="IPR050411">
    <property type="entry name" value="AlphaKG_dependent_hydroxylases"/>
</dbReference>
<dbReference type="GO" id="GO:0016491">
    <property type="term" value="F:oxidoreductase activity"/>
    <property type="evidence" value="ECO:0007669"/>
    <property type="project" value="UniProtKB-KW"/>
</dbReference>
<organism evidence="5 6">
    <name type="scientific">Leptolyngbya boryana NIES-2135</name>
    <dbReference type="NCBI Taxonomy" id="1973484"/>
    <lineage>
        <taxon>Bacteria</taxon>
        <taxon>Bacillati</taxon>
        <taxon>Cyanobacteriota</taxon>
        <taxon>Cyanophyceae</taxon>
        <taxon>Leptolyngbyales</taxon>
        <taxon>Leptolyngbyaceae</taxon>
        <taxon>Leptolyngbya group</taxon>
        <taxon>Leptolyngbya</taxon>
    </lineage>
</organism>
<evidence type="ECO:0000256" key="1">
    <source>
        <dbReference type="ARBA" id="ARBA00001954"/>
    </source>
</evidence>
<reference evidence="5 6" key="1">
    <citation type="submission" date="2017-06" db="EMBL/GenBank/DDBJ databases">
        <title>Genome sequencing of cyanobaciteial culture collection at National Institute for Environmental Studies (NIES).</title>
        <authorList>
            <person name="Hirose Y."/>
            <person name="Shimura Y."/>
            <person name="Fujisawa T."/>
            <person name="Nakamura Y."/>
            <person name="Kawachi M."/>
        </authorList>
    </citation>
    <scope>NUCLEOTIDE SEQUENCE [LARGE SCALE GENOMIC DNA]</scope>
    <source>
        <strain evidence="5 6">NIES-2135</strain>
    </source>
</reference>
<dbReference type="GO" id="GO:0017000">
    <property type="term" value="P:antibiotic biosynthetic process"/>
    <property type="evidence" value="ECO:0007669"/>
    <property type="project" value="UniProtKB-KW"/>
</dbReference>
<dbReference type="PANTHER" id="PTHR10696:SF56">
    <property type="entry name" value="TAUD_TFDA-LIKE DOMAIN-CONTAINING PROTEIN"/>
    <property type="match status" value="1"/>
</dbReference>
<evidence type="ECO:0000313" key="5">
    <source>
        <dbReference type="EMBL" id="BAY58325.1"/>
    </source>
</evidence>
<dbReference type="AlphaFoldDB" id="A0A1Z4JNI0"/>
<keyword evidence="6" id="KW-1185">Reference proteome</keyword>
<evidence type="ECO:0000256" key="3">
    <source>
        <dbReference type="ARBA" id="ARBA00023194"/>
    </source>
</evidence>
<dbReference type="SUPFAM" id="SSF51197">
    <property type="entry name" value="Clavaminate synthase-like"/>
    <property type="match status" value="1"/>
</dbReference>
<evidence type="ECO:0000313" key="6">
    <source>
        <dbReference type="Proteomes" id="UP000217895"/>
    </source>
</evidence>
<dbReference type="Pfam" id="PF02668">
    <property type="entry name" value="TauD"/>
    <property type="match status" value="1"/>
</dbReference>